<dbReference type="Pfam" id="PF02581">
    <property type="entry name" value="TMP-TENI"/>
    <property type="match status" value="1"/>
</dbReference>
<proteinExistence type="predicted"/>
<keyword evidence="5" id="KW-1185">Reference proteome</keyword>
<comment type="caution">
    <text evidence="4">The sequence shown here is derived from an EMBL/GenBank/DDBJ whole genome shotgun (WGS) entry which is preliminary data.</text>
</comment>
<protein>
    <recommendedName>
        <fullName evidence="3">Thiamine phosphate synthase/TenI domain-containing protein</fullName>
    </recommendedName>
</protein>
<dbReference type="AlphaFoldDB" id="A0A365Y463"/>
<reference evidence="4 5" key="1">
    <citation type="submission" date="2018-05" db="EMBL/GenBank/DDBJ databases">
        <title>Chitinophaga sp. K3CV102501T nov., isolated from isolated from a monsoon evergreen broad-leaved forest soil.</title>
        <authorList>
            <person name="Lv Y."/>
        </authorList>
    </citation>
    <scope>NUCLEOTIDE SEQUENCE [LARGE SCALE GENOMIC DNA]</scope>
    <source>
        <strain evidence="4 5">GDMCC 1.1325</strain>
    </source>
</reference>
<dbReference type="CDD" id="cd00564">
    <property type="entry name" value="TMP_TenI"/>
    <property type="match status" value="1"/>
</dbReference>
<feature type="domain" description="Thiamine phosphate synthase/TenI" evidence="3">
    <location>
        <begin position="4"/>
        <end position="176"/>
    </location>
</feature>
<dbReference type="RefSeq" id="WP_113615982.1">
    <property type="nucleotide sequence ID" value="NZ_QFFJ01000001.1"/>
</dbReference>
<organism evidence="4 5">
    <name type="scientific">Chitinophaga flava</name>
    <dbReference type="NCBI Taxonomy" id="2259036"/>
    <lineage>
        <taxon>Bacteria</taxon>
        <taxon>Pseudomonadati</taxon>
        <taxon>Bacteroidota</taxon>
        <taxon>Chitinophagia</taxon>
        <taxon>Chitinophagales</taxon>
        <taxon>Chitinophagaceae</taxon>
        <taxon>Chitinophaga</taxon>
    </lineage>
</organism>
<evidence type="ECO:0000313" key="4">
    <source>
        <dbReference type="EMBL" id="RBL93382.1"/>
    </source>
</evidence>
<sequence length="200" mass="22747">MIWIITSPERIYEEEKIIADLLQAGAHRILLRKPGWQPREYMALLDKTDPACYARIIVRDNFQVCQRFPVGGLHLSGKIRESMNCRELQLCLQRYRNCSTGIHDMADITSMAPQFTTLLLSPVFDSISKAGYSGRFAQSLPDKKGRQVLGMGGIDASNISRLKDWHYDGAALLGAIWQQPEQAVNNYQRIQAQWNSNDHP</sequence>
<dbReference type="GO" id="GO:0004789">
    <property type="term" value="F:thiamine-phosphate diphosphorylase activity"/>
    <property type="evidence" value="ECO:0007669"/>
    <property type="project" value="TreeGrafter"/>
</dbReference>
<dbReference type="Gene3D" id="3.20.20.70">
    <property type="entry name" value="Aldolase class I"/>
    <property type="match status" value="1"/>
</dbReference>
<evidence type="ECO:0000256" key="1">
    <source>
        <dbReference type="ARBA" id="ARBA00004948"/>
    </source>
</evidence>
<accession>A0A365Y463</accession>
<evidence type="ECO:0000256" key="2">
    <source>
        <dbReference type="ARBA" id="ARBA00022977"/>
    </source>
</evidence>
<evidence type="ECO:0000259" key="3">
    <source>
        <dbReference type="Pfam" id="PF02581"/>
    </source>
</evidence>
<dbReference type="GO" id="GO:0009228">
    <property type="term" value="P:thiamine biosynthetic process"/>
    <property type="evidence" value="ECO:0007669"/>
    <property type="project" value="UniProtKB-KW"/>
</dbReference>
<dbReference type="PANTHER" id="PTHR20857">
    <property type="entry name" value="THIAMINE-PHOSPHATE PYROPHOSPHORYLASE"/>
    <property type="match status" value="1"/>
</dbReference>
<dbReference type="OrthoDB" id="194683at2"/>
<dbReference type="SUPFAM" id="SSF51391">
    <property type="entry name" value="Thiamin phosphate synthase"/>
    <property type="match status" value="1"/>
</dbReference>
<dbReference type="Proteomes" id="UP000253410">
    <property type="component" value="Unassembled WGS sequence"/>
</dbReference>
<comment type="pathway">
    <text evidence="1">Cofactor biosynthesis; thiamine diphosphate biosynthesis.</text>
</comment>
<dbReference type="EMBL" id="QFFJ01000001">
    <property type="protein sequence ID" value="RBL93382.1"/>
    <property type="molecule type" value="Genomic_DNA"/>
</dbReference>
<evidence type="ECO:0000313" key="5">
    <source>
        <dbReference type="Proteomes" id="UP000253410"/>
    </source>
</evidence>
<name>A0A365Y463_9BACT</name>
<keyword evidence="2" id="KW-0784">Thiamine biosynthesis</keyword>
<dbReference type="PANTHER" id="PTHR20857:SF15">
    <property type="entry name" value="THIAMINE-PHOSPHATE SYNTHASE"/>
    <property type="match status" value="1"/>
</dbReference>
<dbReference type="InterPro" id="IPR022998">
    <property type="entry name" value="ThiamineP_synth_TenI"/>
</dbReference>
<gene>
    <name evidence="4" type="ORF">DF182_12750</name>
</gene>
<dbReference type="GO" id="GO:0005737">
    <property type="term" value="C:cytoplasm"/>
    <property type="evidence" value="ECO:0007669"/>
    <property type="project" value="TreeGrafter"/>
</dbReference>
<dbReference type="InterPro" id="IPR013785">
    <property type="entry name" value="Aldolase_TIM"/>
</dbReference>
<dbReference type="InterPro" id="IPR036206">
    <property type="entry name" value="ThiamineP_synth_sf"/>
</dbReference>